<evidence type="ECO:0000256" key="1">
    <source>
        <dbReference type="SAM" id="MobiDB-lite"/>
    </source>
</evidence>
<keyword evidence="3" id="KW-1185">Reference proteome</keyword>
<comment type="caution">
    <text evidence="2">The sequence shown here is derived from an EMBL/GenBank/DDBJ whole genome shotgun (WGS) entry which is preliminary data.</text>
</comment>
<sequence>MNANNNENVESNSEDNLLDIINSSPFDKPNKKASIECVSATAESEFKIRTIRKGYAAETITTGNLRTRKTKKSSNTPNPDACLVILFISEEFTADVRKNYQEKKYKHQSDTAPGKVP</sequence>
<feature type="region of interest" description="Disordered" evidence="1">
    <location>
        <begin position="1"/>
        <end position="30"/>
    </location>
</feature>
<accession>A0A7D9E7V7</accession>
<dbReference type="EMBL" id="CACRXK020004708">
    <property type="protein sequence ID" value="CAB4003727.1"/>
    <property type="molecule type" value="Genomic_DNA"/>
</dbReference>
<proteinExistence type="predicted"/>
<name>A0A7D9E7V7_PARCT</name>
<dbReference type="AlphaFoldDB" id="A0A7D9E7V7"/>
<gene>
    <name evidence="2" type="ORF">PACLA_8A041416</name>
</gene>
<feature type="compositionally biased region" description="Low complexity" evidence="1">
    <location>
        <begin position="1"/>
        <end position="11"/>
    </location>
</feature>
<dbReference type="Proteomes" id="UP001152795">
    <property type="component" value="Unassembled WGS sequence"/>
</dbReference>
<protein>
    <submittedName>
        <fullName evidence="2">Uncharacterized protein</fullName>
    </submittedName>
</protein>
<organism evidence="2 3">
    <name type="scientific">Paramuricea clavata</name>
    <name type="common">Red gorgonian</name>
    <name type="synonym">Violescent sea-whip</name>
    <dbReference type="NCBI Taxonomy" id="317549"/>
    <lineage>
        <taxon>Eukaryota</taxon>
        <taxon>Metazoa</taxon>
        <taxon>Cnidaria</taxon>
        <taxon>Anthozoa</taxon>
        <taxon>Octocorallia</taxon>
        <taxon>Malacalcyonacea</taxon>
        <taxon>Plexauridae</taxon>
        <taxon>Paramuricea</taxon>
    </lineage>
</organism>
<evidence type="ECO:0000313" key="3">
    <source>
        <dbReference type="Proteomes" id="UP001152795"/>
    </source>
</evidence>
<evidence type="ECO:0000313" key="2">
    <source>
        <dbReference type="EMBL" id="CAB4003727.1"/>
    </source>
</evidence>
<reference evidence="2" key="1">
    <citation type="submission" date="2020-04" db="EMBL/GenBank/DDBJ databases">
        <authorList>
            <person name="Alioto T."/>
            <person name="Alioto T."/>
            <person name="Gomez Garrido J."/>
        </authorList>
    </citation>
    <scope>NUCLEOTIDE SEQUENCE</scope>
    <source>
        <strain evidence="2">A484AB</strain>
    </source>
</reference>